<dbReference type="AlphaFoldDB" id="A0A0B2JU42"/>
<name>A0A0B2JU42_9FIRM</name>
<proteinExistence type="predicted"/>
<gene>
    <name evidence="1" type="ORF">NZ47_08270</name>
</gene>
<dbReference type="Proteomes" id="UP000030993">
    <property type="component" value="Unassembled WGS sequence"/>
</dbReference>
<dbReference type="STRING" id="82374.NZ47_08270"/>
<evidence type="ECO:0008006" key="3">
    <source>
        <dbReference type="Google" id="ProtNLM"/>
    </source>
</evidence>
<dbReference type="Gene3D" id="3.30.460.10">
    <property type="entry name" value="Beta Polymerase, domain 2"/>
    <property type="match status" value="1"/>
</dbReference>
<comment type="caution">
    <text evidence="1">The sequence shown here is derived from an EMBL/GenBank/DDBJ whole genome shotgun (WGS) entry which is preliminary data.</text>
</comment>
<evidence type="ECO:0000313" key="1">
    <source>
        <dbReference type="EMBL" id="KHM51845.1"/>
    </source>
</evidence>
<accession>A0A0B2JU42</accession>
<evidence type="ECO:0000313" key="2">
    <source>
        <dbReference type="Proteomes" id="UP000030993"/>
    </source>
</evidence>
<dbReference type="RefSeq" id="WP_039209078.1">
    <property type="nucleotide sequence ID" value="NZ_JSCE01000169.1"/>
</dbReference>
<protein>
    <recommendedName>
        <fullName evidence="3">RelA/SpoT domain-containing protein</fullName>
    </recommendedName>
</protein>
<sequence length="311" mass="34769">MDTNDVNNYMKKVRRYLKNTKLNDLSRMIEITKMDNLGRGKAFLVAGVVAWSAFTCSFGNVNSASAAQLGLMSTATALTDSMRLGGIPYRNRNGKVVISGSASQGDNILEGCQQRAQVAYNMARANEPRITMDMLDIANRLGTSMEGLEYSVKTASSIKSKIDRKTNKALEAGETPKQDFEYVSETGDLLRYTEVVNHDEMADKVRDTVALLEEKGYTLDEIDNKYLNKDGRYKAVHLNATSPSGQAFEIQVHSQETLAASRATHKMYEEWRNPETSTERKAELYTSIKSTYDSLPLPRGIEQLENYKRAV</sequence>
<organism evidence="1 2">
    <name type="scientific">Anaerovibrio lipolyticus</name>
    <dbReference type="NCBI Taxonomy" id="82374"/>
    <lineage>
        <taxon>Bacteria</taxon>
        <taxon>Bacillati</taxon>
        <taxon>Bacillota</taxon>
        <taxon>Negativicutes</taxon>
        <taxon>Selenomonadales</taxon>
        <taxon>Selenomonadaceae</taxon>
        <taxon>Anaerovibrio</taxon>
    </lineage>
</organism>
<dbReference type="eggNOG" id="COG2733">
    <property type="taxonomic scope" value="Bacteria"/>
</dbReference>
<dbReference type="EMBL" id="JSCE01000169">
    <property type="protein sequence ID" value="KHM51845.1"/>
    <property type="molecule type" value="Genomic_DNA"/>
</dbReference>
<reference evidence="1 2" key="1">
    <citation type="journal article" date="2013" name="PLoS ONE">
        <title>Identification and characterization of three novel lipases belonging to families II and V from Anaerovibrio lipolyticus 5ST.</title>
        <authorList>
            <person name="Prive F."/>
            <person name="Kaderbhai N.N."/>
            <person name="Girdwood S."/>
            <person name="Worgan H.J."/>
            <person name="Pinloche E."/>
            <person name="Scollan N.D."/>
            <person name="Huws S.A."/>
            <person name="Newbold C.J."/>
        </authorList>
    </citation>
    <scope>NUCLEOTIDE SEQUENCE [LARGE SCALE GENOMIC DNA]</scope>
    <source>
        <strain evidence="1 2">5S</strain>
    </source>
</reference>
<keyword evidence="2" id="KW-1185">Reference proteome</keyword>
<dbReference type="InterPro" id="IPR043519">
    <property type="entry name" value="NT_sf"/>
</dbReference>